<dbReference type="Proteomes" id="UP000789508">
    <property type="component" value="Unassembled WGS sequence"/>
</dbReference>
<dbReference type="EC" id="2.5.1.58" evidence="4"/>
<sequence>VTEKELASMENFIDQPIWDDVEPIPQDDGPDPLAPIAYSREYSRAMDLFRAITRQKELSERALKLTETIIELNPAHYTVWNYRQQILNAINYDLNEELNFVDSCVEQHPKNYQVWHHRQVIVDKLNDSSRELPFITGILDDDSKNYHAWSYRQWVIKRFNLWKQELVFVDSLLEKDVRNNSAWNQRYFYVFSNPEEVTEEIINSEIEYAIEKIRLTPNNISPWNYIKGVIEKSGKSIEILENICKELREAGIISPHLLGCLVDIHENRARAGSNEDKQEAIKICKLLAGEHDRIRKKYWEYREHTIVTY</sequence>
<evidence type="ECO:0000256" key="9">
    <source>
        <dbReference type="ARBA" id="ARBA00040965"/>
    </source>
</evidence>
<dbReference type="GO" id="GO:0005965">
    <property type="term" value="C:protein farnesyltransferase complex"/>
    <property type="evidence" value="ECO:0007669"/>
    <property type="project" value="TreeGrafter"/>
</dbReference>
<evidence type="ECO:0000256" key="1">
    <source>
        <dbReference type="ARBA" id="ARBA00001946"/>
    </source>
</evidence>
<dbReference type="GO" id="GO:0005953">
    <property type="term" value="C:CAAX-protein geranylgeranyltransferase complex"/>
    <property type="evidence" value="ECO:0007669"/>
    <property type="project" value="TreeGrafter"/>
</dbReference>
<organism evidence="14 15">
    <name type="scientific">Ambispora leptoticha</name>
    <dbReference type="NCBI Taxonomy" id="144679"/>
    <lineage>
        <taxon>Eukaryota</taxon>
        <taxon>Fungi</taxon>
        <taxon>Fungi incertae sedis</taxon>
        <taxon>Mucoromycota</taxon>
        <taxon>Glomeromycotina</taxon>
        <taxon>Glomeromycetes</taxon>
        <taxon>Archaeosporales</taxon>
        <taxon>Ambisporaceae</taxon>
        <taxon>Ambispora</taxon>
    </lineage>
</organism>
<evidence type="ECO:0000256" key="11">
    <source>
        <dbReference type="ARBA" id="ARBA00042436"/>
    </source>
</evidence>
<keyword evidence="15" id="KW-1185">Reference proteome</keyword>
<evidence type="ECO:0000256" key="10">
    <source>
        <dbReference type="ARBA" id="ARBA00041392"/>
    </source>
</evidence>
<proteinExistence type="inferred from homology"/>
<dbReference type="PANTHER" id="PTHR11129">
    <property type="entry name" value="PROTEIN FARNESYLTRANSFERASE ALPHA SUBUNIT/RAB GERANYLGERANYL TRANSFERASE ALPHA SUBUNIT"/>
    <property type="match status" value="1"/>
</dbReference>
<dbReference type="OrthoDB" id="10255768at2759"/>
<dbReference type="SUPFAM" id="SSF48439">
    <property type="entry name" value="Protein prenylyltransferase"/>
    <property type="match status" value="1"/>
</dbReference>
<keyword evidence="8" id="KW-0460">Magnesium</keyword>
<evidence type="ECO:0000256" key="5">
    <source>
        <dbReference type="ARBA" id="ARBA00022602"/>
    </source>
</evidence>
<evidence type="ECO:0000313" key="15">
    <source>
        <dbReference type="Proteomes" id="UP000789508"/>
    </source>
</evidence>
<dbReference type="EMBL" id="CAJVPS010002554">
    <property type="protein sequence ID" value="CAG8571318.1"/>
    <property type="molecule type" value="Genomic_DNA"/>
</dbReference>
<keyword evidence="7" id="KW-0677">Repeat</keyword>
<evidence type="ECO:0000256" key="4">
    <source>
        <dbReference type="ARBA" id="ARBA00012702"/>
    </source>
</evidence>
<dbReference type="GO" id="GO:0004662">
    <property type="term" value="F:CAAX-protein geranylgeranyltransferase activity"/>
    <property type="evidence" value="ECO:0007669"/>
    <property type="project" value="UniProtKB-EC"/>
</dbReference>
<gene>
    <name evidence="14" type="ORF">ALEPTO_LOCUS6827</name>
</gene>
<protein>
    <recommendedName>
        <fullName evidence="9">Protein farnesyltransferase/geranylgeranyltransferase type-1 subunit alpha</fullName>
        <ecNumber evidence="4">2.5.1.58</ecNumber>
        <ecNumber evidence="3">2.5.1.59</ecNumber>
    </recommendedName>
    <alternativeName>
        <fullName evidence="12">CAAX farnesyltransferase subunit alpha</fullName>
    </alternativeName>
    <alternativeName>
        <fullName evidence="11">FTase-alpha</fullName>
    </alternativeName>
    <alternativeName>
        <fullName evidence="10">Ras proteins prenyltransferase subunit alpha</fullName>
    </alternativeName>
    <alternativeName>
        <fullName evidence="13">Type I protein geranyl-geranyltransferase subunit alpha</fullName>
    </alternativeName>
</protein>
<dbReference type="AlphaFoldDB" id="A0A9N9BP59"/>
<name>A0A9N9BP59_9GLOM</name>
<dbReference type="Gene3D" id="1.25.40.120">
    <property type="entry name" value="Protein prenylyltransferase"/>
    <property type="match status" value="1"/>
</dbReference>
<evidence type="ECO:0000256" key="13">
    <source>
        <dbReference type="ARBA" id="ARBA00043219"/>
    </source>
</evidence>
<keyword evidence="6" id="KW-0808">Transferase</keyword>
<dbReference type="Pfam" id="PF01239">
    <property type="entry name" value="PPTA"/>
    <property type="match status" value="5"/>
</dbReference>
<comment type="cofactor">
    <cofactor evidence="1">
        <name>Mg(2+)</name>
        <dbReference type="ChEBI" id="CHEBI:18420"/>
    </cofactor>
</comment>
<dbReference type="PANTHER" id="PTHR11129:SF1">
    <property type="entry name" value="PROTEIN FARNESYLTRANSFERASE_GERANYLGERANYLTRANSFERASE TYPE-1 SUBUNIT ALPHA"/>
    <property type="match status" value="1"/>
</dbReference>
<comment type="caution">
    <text evidence="14">The sequence shown here is derived from an EMBL/GenBank/DDBJ whole genome shotgun (WGS) entry which is preliminary data.</text>
</comment>
<dbReference type="GO" id="GO:0004660">
    <property type="term" value="F:protein farnesyltransferase activity"/>
    <property type="evidence" value="ECO:0007669"/>
    <property type="project" value="UniProtKB-EC"/>
</dbReference>
<evidence type="ECO:0000256" key="2">
    <source>
        <dbReference type="ARBA" id="ARBA00006734"/>
    </source>
</evidence>
<feature type="non-terminal residue" evidence="14">
    <location>
        <position position="309"/>
    </location>
</feature>
<evidence type="ECO:0000313" key="14">
    <source>
        <dbReference type="EMBL" id="CAG8571318.1"/>
    </source>
</evidence>
<evidence type="ECO:0000256" key="3">
    <source>
        <dbReference type="ARBA" id="ARBA00012700"/>
    </source>
</evidence>
<accession>A0A9N9BP59</accession>
<keyword evidence="5" id="KW-0637">Prenyltransferase</keyword>
<dbReference type="EC" id="2.5.1.59" evidence="3"/>
<reference evidence="14" key="1">
    <citation type="submission" date="2021-06" db="EMBL/GenBank/DDBJ databases">
        <authorList>
            <person name="Kallberg Y."/>
            <person name="Tangrot J."/>
            <person name="Rosling A."/>
        </authorList>
    </citation>
    <scope>NUCLEOTIDE SEQUENCE</scope>
    <source>
        <strain evidence="14">FL130A</strain>
    </source>
</reference>
<dbReference type="InterPro" id="IPR002088">
    <property type="entry name" value="Prenyl_trans_a"/>
</dbReference>
<dbReference type="PROSITE" id="PS51147">
    <property type="entry name" value="PFTA"/>
    <property type="match status" value="5"/>
</dbReference>
<evidence type="ECO:0000256" key="6">
    <source>
        <dbReference type="ARBA" id="ARBA00022679"/>
    </source>
</evidence>
<comment type="similarity">
    <text evidence="2">Belongs to the protein prenyltransferase subunit alpha family.</text>
</comment>
<evidence type="ECO:0000256" key="7">
    <source>
        <dbReference type="ARBA" id="ARBA00022737"/>
    </source>
</evidence>
<evidence type="ECO:0000256" key="8">
    <source>
        <dbReference type="ARBA" id="ARBA00022842"/>
    </source>
</evidence>
<evidence type="ECO:0000256" key="12">
    <source>
        <dbReference type="ARBA" id="ARBA00043086"/>
    </source>
</evidence>